<keyword evidence="6" id="KW-1185">Reference proteome</keyword>
<evidence type="ECO:0000313" key="6">
    <source>
        <dbReference type="Proteomes" id="UP000019593"/>
    </source>
</evidence>
<name>W8S232_9RHOB</name>
<dbReference type="PANTHER" id="PTHR37423:SF2">
    <property type="entry name" value="MEMBRANE-BOUND LYTIC MUREIN TRANSGLYCOSYLASE C"/>
    <property type="match status" value="1"/>
</dbReference>
<dbReference type="GO" id="GO:0008933">
    <property type="term" value="F:peptidoglycan lytic transglycosylase activity"/>
    <property type="evidence" value="ECO:0007669"/>
    <property type="project" value="InterPro"/>
</dbReference>
<dbReference type="eggNOG" id="COG0741">
    <property type="taxonomic scope" value="Bacteria"/>
</dbReference>
<comment type="similarity">
    <text evidence="1">Belongs to the transglycosylase Slt family.</text>
</comment>
<dbReference type="CDD" id="cd00254">
    <property type="entry name" value="LT-like"/>
    <property type="match status" value="1"/>
</dbReference>
<feature type="domain" description="Transglycosylase SLT" evidence="4">
    <location>
        <begin position="159"/>
        <end position="250"/>
    </location>
</feature>
<keyword evidence="5" id="KW-0326">Glycosidase</keyword>
<dbReference type="GO" id="GO:0000270">
    <property type="term" value="P:peptidoglycan metabolic process"/>
    <property type="evidence" value="ECO:0007669"/>
    <property type="project" value="InterPro"/>
</dbReference>
<dbReference type="Gene3D" id="1.10.530.10">
    <property type="match status" value="1"/>
</dbReference>
<dbReference type="PANTHER" id="PTHR37423">
    <property type="entry name" value="SOLUBLE LYTIC MUREIN TRANSGLYCOSYLASE-RELATED"/>
    <property type="match status" value="1"/>
</dbReference>
<dbReference type="STRING" id="1294273.roselon_01898"/>
<proteinExistence type="inferred from homology"/>
<accession>W8S232</accession>
<feature type="region of interest" description="Disordered" evidence="3">
    <location>
        <begin position="71"/>
        <end position="93"/>
    </location>
</feature>
<evidence type="ECO:0000313" key="5">
    <source>
        <dbReference type="EMBL" id="AHM04257.1"/>
    </source>
</evidence>
<evidence type="ECO:0000259" key="4">
    <source>
        <dbReference type="Pfam" id="PF01464"/>
    </source>
</evidence>
<comment type="similarity">
    <text evidence="2">Belongs to the virb1 family.</text>
</comment>
<organism evidence="5 6">
    <name type="scientific">Roseicyclus elongatus DSM 19469</name>
    <dbReference type="NCBI Taxonomy" id="1294273"/>
    <lineage>
        <taxon>Bacteria</taxon>
        <taxon>Pseudomonadati</taxon>
        <taxon>Pseudomonadota</taxon>
        <taxon>Alphaproteobacteria</taxon>
        <taxon>Rhodobacterales</taxon>
        <taxon>Roseobacteraceae</taxon>
        <taxon>Roseicyclus</taxon>
    </lineage>
</organism>
<dbReference type="GO" id="GO:0016020">
    <property type="term" value="C:membrane"/>
    <property type="evidence" value="ECO:0007669"/>
    <property type="project" value="InterPro"/>
</dbReference>
<dbReference type="GO" id="GO:0016798">
    <property type="term" value="F:hydrolase activity, acting on glycosyl bonds"/>
    <property type="evidence" value="ECO:0007669"/>
    <property type="project" value="UniProtKB-KW"/>
</dbReference>
<dbReference type="AlphaFoldDB" id="W8S232"/>
<dbReference type="KEGG" id="red:roselon_01898"/>
<dbReference type="EC" id="3.2.1.-" evidence="5"/>
<dbReference type="HOGENOM" id="CLU_083315_0_0_5"/>
<dbReference type="Proteomes" id="UP000019593">
    <property type="component" value="Chromosome"/>
</dbReference>
<dbReference type="EMBL" id="CP004372">
    <property type="protein sequence ID" value="AHM04257.1"/>
    <property type="molecule type" value="Genomic_DNA"/>
</dbReference>
<dbReference type="InterPro" id="IPR008258">
    <property type="entry name" value="Transglycosylase_SLT_dom_1"/>
</dbReference>
<keyword evidence="5" id="KW-0378">Hydrolase</keyword>
<evidence type="ECO:0000256" key="1">
    <source>
        <dbReference type="ARBA" id="ARBA00007734"/>
    </source>
</evidence>
<reference evidence="5 6" key="1">
    <citation type="submission" date="2013-03" db="EMBL/GenBank/DDBJ databases">
        <authorList>
            <person name="Fiebig A."/>
            <person name="Goeker M."/>
            <person name="Klenk H.-P.P."/>
        </authorList>
    </citation>
    <scope>NUCLEOTIDE SEQUENCE [LARGE SCALE GENOMIC DNA]</scope>
    <source>
        <strain evidence="6">DSM 19469</strain>
    </source>
</reference>
<dbReference type="InterPro" id="IPR023346">
    <property type="entry name" value="Lysozyme-like_dom_sf"/>
</dbReference>
<evidence type="ECO:0000256" key="2">
    <source>
        <dbReference type="ARBA" id="ARBA00009387"/>
    </source>
</evidence>
<evidence type="ECO:0000256" key="3">
    <source>
        <dbReference type="SAM" id="MobiDB-lite"/>
    </source>
</evidence>
<dbReference type="Pfam" id="PF01464">
    <property type="entry name" value="SLT"/>
    <property type="match status" value="1"/>
</dbReference>
<feature type="compositionally biased region" description="Low complexity" evidence="3">
    <location>
        <begin position="80"/>
        <end position="93"/>
    </location>
</feature>
<protein>
    <submittedName>
        <fullName evidence="5">Membrane-bound lytic murein transglycosylase D</fullName>
        <ecNumber evidence="5">3.2.1.-</ecNumber>
    </submittedName>
</protein>
<dbReference type="PROSITE" id="PS00922">
    <property type="entry name" value="TRANSGLYCOSYLASE"/>
    <property type="match status" value="1"/>
</dbReference>
<dbReference type="PATRIC" id="fig|1294273.3.peg.1870"/>
<dbReference type="InterPro" id="IPR000189">
    <property type="entry name" value="Transglyc_AS"/>
</dbReference>
<dbReference type="SUPFAM" id="SSF53955">
    <property type="entry name" value="Lysozyme-like"/>
    <property type="match status" value="1"/>
</dbReference>
<gene>
    <name evidence="5" type="ORF">roselon_01898</name>
</gene>
<sequence length="293" mass="31201">MPSCADRRMPKFSMFRALLTVGVIGWPTIMLAQTAAPEAQDTFRRITAPEAGHAGPRITVQIRPGDNFLTPGPEPMSQVAAATPSGPSGGAASDRSMGAAWFWDVVDPQLPADPARYWAARRHLASASEVATLGTPRLNDLHRLADTHGRDLLRASIGTQISPALALAVMAVESAGRAQVTSPAGAQGLMQLMPDTATRFGVVDAFDPLQNITGGIAYLDWLMGTFDRDPILVLAAYNAGEGAVRRAGGVPDYAETRTYVPRVLAAWEMARNLCRTPPELVSDGCVFQPLAVQ</sequence>